<gene>
    <name evidence="2" type="ORF">ABDJ40_01145</name>
</gene>
<evidence type="ECO:0000313" key="3">
    <source>
        <dbReference type="Proteomes" id="UP001462640"/>
    </source>
</evidence>
<feature type="signal peptide" evidence="1">
    <location>
        <begin position="1"/>
        <end position="30"/>
    </location>
</feature>
<feature type="chain" id="PRO_5047064434" evidence="1">
    <location>
        <begin position="31"/>
        <end position="233"/>
    </location>
</feature>
<proteinExistence type="predicted"/>
<keyword evidence="1" id="KW-0732">Signal</keyword>
<dbReference type="Proteomes" id="UP001462640">
    <property type="component" value="Unassembled WGS sequence"/>
</dbReference>
<dbReference type="InterPro" id="IPR046732">
    <property type="entry name" value="DUF6624"/>
</dbReference>
<name>A0ABV0G8I1_9BURK</name>
<evidence type="ECO:0000256" key="1">
    <source>
        <dbReference type="SAM" id="SignalP"/>
    </source>
</evidence>
<reference evidence="2 3" key="1">
    <citation type="submission" date="2024-05" db="EMBL/GenBank/DDBJ databases">
        <title>Roseateles sp. 2.12 16S ribosomal RNA gene Genome sequencing and assembly.</title>
        <authorList>
            <person name="Woo H."/>
        </authorList>
    </citation>
    <scope>NUCLEOTIDE SEQUENCE [LARGE SCALE GENOMIC DNA]</scope>
    <source>
        <strain evidence="2 3">2.12</strain>
    </source>
</reference>
<dbReference type="EMBL" id="JBDPZC010000001">
    <property type="protein sequence ID" value="MEO3711364.1"/>
    <property type="molecule type" value="Genomic_DNA"/>
</dbReference>
<sequence length="233" mass="26256">MKSESLRLRHRTFVCGCAWMALLLAVHVRAEDAPRVPDFSISTPCDWYKETRQTNQWFERDQQPRQQLMAIYSRAQESGIAADPAQVKEAMALIDEADASLRKALEDLVTRCGWPSRTAFGQAAVQSAYMVVQHAPLDYQLKYLPVITAATAQGEFEKRHLALLTDRILVRQQKPQRYGTQTRVIDALGNAEMFPIEDEEAVDRLRADAGIVPASICAYASMMNARLKRCEGP</sequence>
<dbReference type="Pfam" id="PF20329">
    <property type="entry name" value="DUF6624"/>
    <property type="match status" value="1"/>
</dbReference>
<evidence type="ECO:0000313" key="2">
    <source>
        <dbReference type="EMBL" id="MEO3711364.1"/>
    </source>
</evidence>
<protein>
    <submittedName>
        <fullName evidence="2">DUF6624 domain-containing protein</fullName>
    </submittedName>
</protein>
<organism evidence="2 3">
    <name type="scientific">Roseateles flavus</name>
    <dbReference type="NCBI Taxonomy" id="3149041"/>
    <lineage>
        <taxon>Bacteria</taxon>
        <taxon>Pseudomonadati</taxon>
        <taxon>Pseudomonadota</taxon>
        <taxon>Betaproteobacteria</taxon>
        <taxon>Burkholderiales</taxon>
        <taxon>Sphaerotilaceae</taxon>
        <taxon>Roseateles</taxon>
    </lineage>
</organism>
<accession>A0ABV0G8I1</accession>
<comment type="caution">
    <text evidence="2">The sequence shown here is derived from an EMBL/GenBank/DDBJ whole genome shotgun (WGS) entry which is preliminary data.</text>
</comment>
<keyword evidence="3" id="KW-1185">Reference proteome</keyword>
<dbReference type="RefSeq" id="WP_347604983.1">
    <property type="nucleotide sequence ID" value="NZ_JBDPZC010000001.1"/>
</dbReference>